<dbReference type="Gene3D" id="1.25.40.10">
    <property type="entry name" value="Tetratricopeptide repeat domain"/>
    <property type="match status" value="2"/>
</dbReference>
<evidence type="ECO:0000256" key="1">
    <source>
        <dbReference type="ARBA" id="ARBA00038494"/>
    </source>
</evidence>
<dbReference type="PANTHER" id="PTHR43630:SF2">
    <property type="entry name" value="GLYCOSYLTRANSFERASE"/>
    <property type="match status" value="1"/>
</dbReference>
<evidence type="ECO:0000313" key="3">
    <source>
        <dbReference type="EMBL" id="RFF29561.1"/>
    </source>
</evidence>
<dbReference type="EMBL" id="QUZK01000045">
    <property type="protein sequence ID" value="RFF29561.1"/>
    <property type="molecule type" value="Genomic_DNA"/>
</dbReference>
<dbReference type="Gene3D" id="3.90.550.10">
    <property type="entry name" value="Spore Coat Polysaccharide Biosynthesis Protein SpsA, Chain A"/>
    <property type="match status" value="1"/>
</dbReference>
<reference evidence="3 4" key="1">
    <citation type="submission" date="2018-08" db="EMBL/GenBank/DDBJ databases">
        <title>Wenzhouxiangella salilacus sp. nov., a novel bacterium isolated from a saline lake in Xinjiang Province, China.</title>
        <authorList>
            <person name="Han S."/>
        </authorList>
    </citation>
    <scope>NUCLEOTIDE SEQUENCE [LARGE SCALE GENOMIC DNA]</scope>
    <source>
        <strain evidence="3 4">XDB06</strain>
    </source>
</reference>
<dbReference type="Proteomes" id="UP000260351">
    <property type="component" value="Unassembled WGS sequence"/>
</dbReference>
<dbReference type="RefSeq" id="WP_116651425.1">
    <property type="nucleotide sequence ID" value="NZ_QUZK01000045.1"/>
</dbReference>
<keyword evidence="4" id="KW-1185">Reference proteome</keyword>
<evidence type="ECO:0000259" key="2">
    <source>
        <dbReference type="Pfam" id="PF00535"/>
    </source>
</evidence>
<protein>
    <submittedName>
        <fullName evidence="3">Glycosyltransferase</fullName>
    </submittedName>
</protein>
<dbReference type="GO" id="GO:0016740">
    <property type="term" value="F:transferase activity"/>
    <property type="evidence" value="ECO:0007669"/>
    <property type="project" value="UniProtKB-KW"/>
</dbReference>
<comment type="similarity">
    <text evidence="1">Belongs to the glycosyltransferase 2 family. WaaE/KdtX subfamily.</text>
</comment>
<dbReference type="SUPFAM" id="SSF53448">
    <property type="entry name" value="Nucleotide-diphospho-sugar transferases"/>
    <property type="match status" value="1"/>
</dbReference>
<sequence length="366" mass="41809">MAAARQPDICLVMIVRDEAHVIERCLKSVRPLITRWCIVDTGSADDTAQIIEQALADLPGELHHRQWVDFGHNRSEALALARGQGDWLLLIDADEELIVEDDFAIPDEARIQAWQIRQRPGGGNEFFLPRLLQSGHPWRFEGVLHEHLASDEPFEQAPIEGLAQVGHFDSARNRQPKRQKYLKDAEILARALETEPDNARYQFYLAQSLRDAGEDQRALAAYRKRAQMGSWDEEVYCAFYEAARALERIGAAHAEIVEAYLAAWNQRPQRAEPLVELARIHRQRNQHAAAHLFARRAAATPRPDDILFVDAGAYQWRAHDELAVASYWLGDTETARTLAEQLLKNPNLPETERPRIQKNLQFFQNP</sequence>
<dbReference type="InterPro" id="IPR001173">
    <property type="entry name" value="Glyco_trans_2-like"/>
</dbReference>
<evidence type="ECO:0000313" key="4">
    <source>
        <dbReference type="Proteomes" id="UP000260351"/>
    </source>
</evidence>
<dbReference type="OrthoDB" id="9815923at2"/>
<dbReference type="InterPro" id="IPR029044">
    <property type="entry name" value="Nucleotide-diphossugar_trans"/>
</dbReference>
<dbReference type="SUPFAM" id="SSF48452">
    <property type="entry name" value="TPR-like"/>
    <property type="match status" value="1"/>
</dbReference>
<comment type="caution">
    <text evidence="3">The sequence shown here is derived from an EMBL/GenBank/DDBJ whole genome shotgun (WGS) entry which is preliminary data.</text>
</comment>
<dbReference type="InterPro" id="IPR011990">
    <property type="entry name" value="TPR-like_helical_dom_sf"/>
</dbReference>
<name>A0A3E1K6C1_9GAMM</name>
<dbReference type="Pfam" id="PF00535">
    <property type="entry name" value="Glycos_transf_2"/>
    <property type="match status" value="1"/>
</dbReference>
<dbReference type="PANTHER" id="PTHR43630">
    <property type="entry name" value="POLY-BETA-1,6-N-ACETYL-D-GLUCOSAMINE SYNTHASE"/>
    <property type="match status" value="1"/>
</dbReference>
<dbReference type="AlphaFoldDB" id="A0A3E1K6C1"/>
<proteinExistence type="inferred from homology"/>
<accession>A0A3E1K6C1</accession>
<gene>
    <name evidence="3" type="ORF">DZC52_12180</name>
</gene>
<keyword evidence="3" id="KW-0808">Transferase</keyword>
<organism evidence="3 4">
    <name type="scientific">Wenzhouxiangella sediminis</name>
    <dbReference type="NCBI Taxonomy" id="1792836"/>
    <lineage>
        <taxon>Bacteria</taxon>
        <taxon>Pseudomonadati</taxon>
        <taxon>Pseudomonadota</taxon>
        <taxon>Gammaproteobacteria</taxon>
        <taxon>Chromatiales</taxon>
        <taxon>Wenzhouxiangellaceae</taxon>
        <taxon>Wenzhouxiangella</taxon>
    </lineage>
</organism>
<feature type="domain" description="Glycosyltransferase 2-like" evidence="2">
    <location>
        <begin position="11"/>
        <end position="97"/>
    </location>
</feature>